<dbReference type="Proteomes" id="UP000316621">
    <property type="component" value="Chromosome 6"/>
</dbReference>
<dbReference type="Gramene" id="RZC68035">
    <property type="protein sequence ID" value="RZC68035"/>
    <property type="gene ID" value="C5167_011718"/>
</dbReference>
<evidence type="ECO:0000313" key="1">
    <source>
        <dbReference type="EMBL" id="RZC68035.1"/>
    </source>
</evidence>
<reference evidence="1 2" key="1">
    <citation type="journal article" date="2018" name="Science">
        <title>The opium poppy genome and morphinan production.</title>
        <authorList>
            <person name="Guo L."/>
            <person name="Winzer T."/>
            <person name="Yang X."/>
            <person name="Li Y."/>
            <person name="Ning Z."/>
            <person name="He Z."/>
            <person name="Teodor R."/>
            <person name="Lu Y."/>
            <person name="Bowser T.A."/>
            <person name="Graham I.A."/>
            <person name="Ye K."/>
        </authorList>
    </citation>
    <scope>NUCLEOTIDE SEQUENCE [LARGE SCALE GENOMIC DNA]</scope>
    <source>
        <strain evidence="2">cv. HN1</strain>
        <tissue evidence="1">Leaves</tissue>
    </source>
</reference>
<sequence>MPEEKIARLSELVRDYYIFVPDDAKAKKAIRTLLRLEYGRY</sequence>
<accession>A0A4Y7K7Q4</accession>
<evidence type="ECO:0000313" key="2">
    <source>
        <dbReference type="Proteomes" id="UP000316621"/>
    </source>
</evidence>
<proteinExistence type="predicted"/>
<protein>
    <submittedName>
        <fullName evidence="1">Uncharacterized protein</fullName>
    </submittedName>
</protein>
<keyword evidence="2" id="KW-1185">Reference proteome</keyword>
<name>A0A4Y7K7Q4_PAPSO</name>
<dbReference type="EMBL" id="CM010720">
    <property type="protein sequence ID" value="RZC68035.1"/>
    <property type="molecule type" value="Genomic_DNA"/>
</dbReference>
<gene>
    <name evidence="1" type="ORF">C5167_011718</name>
</gene>
<dbReference type="AlphaFoldDB" id="A0A4Y7K7Q4"/>
<organism evidence="1 2">
    <name type="scientific">Papaver somniferum</name>
    <name type="common">Opium poppy</name>
    <dbReference type="NCBI Taxonomy" id="3469"/>
    <lineage>
        <taxon>Eukaryota</taxon>
        <taxon>Viridiplantae</taxon>
        <taxon>Streptophyta</taxon>
        <taxon>Embryophyta</taxon>
        <taxon>Tracheophyta</taxon>
        <taxon>Spermatophyta</taxon>
        <taxon>Magnoliopsida</taxon>
        <taxon>Ranunculales</taxon>
        <taxon>Papaveraceae</taxon>
        <taxon>Papaveroideae</taxon>
        <taxon>Papaver</taxon>
    </lineage>
</organism>